<evidence type="ECO:0000256" key="1">
    <source>
        <dbReference type="ARBA" id="ARBA00004448"/>
    </source>
</evidence>
<keyword evidence="5 9" id="KW-0999">Mitochondrion inner membrane</keyword>
<reference evidence="10 11" key="1">
    <citation type="submission" date="2016-11" db="EMBL/GenBank/DDBJ databases">
        <title>The macronuclear genome of Stentor coeruleus: a giant cell with tiny introns.</title>
        <authorList>
            <person name="Slabodnick M."/>
            <person name="Ruby J.G."/>
            <person name="Reiff S.B."/>
            <person name="Swart E.C."/>
            <person name="Gosai S."/>
            <person name="Prabakaran S."/>
            <person name="Witkowska E."/>
            <person name="Larue G.E."/>
            <person name="Fisher S."/>
            <person name="Freeman R.M."/>
            <person name="Gunawardena J."/>
            <person name="Chu W."/>
            <person name="Stover N.A."/>
            <person name="Gregory B.D."/>
            <person name="Nowacki M."/>
            <person name="Derisi J."/>
            <person name="Roy S.W."/>
            <person name="Marshall W.F."/>
            <person name="Sood P."/>
        </authorList>
    </citation>
    <scope>NUCLEOTIDE SEQUENCE [LARGE SCALE GENOMIC DNA]</scope>
    <source>
        <strain evidence="10">WM001</strain>
    </source>
</reference>
<comment type="similarity">
    <text evidence="2 9">Belongs to the mitochondrial pyruvate carrier (MPC) (TC 2.A.105) family.</text>
</comment>
<keyword evidence="7 9" id="KW-0496">Mitochondrion</keyword>
<keyword evidence="3 9" id="KW-0813">Transport</keyword>
<evidence type="ECO:0000256" key="3">
    <source>
        <dbReference type="ARBA" id="ARBA00022448"/>
    </source>
</evidence>
<evidence type="ECO:0000313" key="10">
    <source>
        <dbReference type="EMBL" id="OMJ78503.1"/>
    </source>
</evidence>
<evidence type="ECO:0000256" key="9">
    <source>
        <dbReference type="RuleBase" id="RU363100"/>
    </source>
</evidence>
<keyword evidence="4" id="KW-0812">Transmembrane</keyword>
<evidence type="ECO:0000256" key="4">
    <source>
        <dbReference type="ARBA" id="ARBA00022692"/>
    </source>
</evidence>
<proteinExistence type="inferred from homology"/>
<sequence>MVFKGLVEFLKGPTGIRTTHFWGPVLNWGFIIAGIIDSNKPPEKISSRMTTTLILYSSMFSRFAWRVQPRNYILLACHLTNVTVQCNLLRIKYTYSENPSNN</sequence>
<accession>A0A1R2BNU5</accession>
<evidence type="ECO:0000256" key="7">
    <source>
        <dbReference type="ARBA" id="ARBA00023128"/>
    </source>
</evidence>
<protein>
    <recommendedName>
        <fullName evidence="9">Mitochondrial pyruvate carrier</fullName>
    </recommendedName>
</protein>
<dbReference type="AlphaFoldDB" id="A0A1R2BNU5"/>
<gene>
    <name evidence="10" type="ORF">SteCoe_21656</name>
</gene>
<evidence type="ECO:0000256" key="5">
    <source>
        <dbReference type="ARBA" id="ARBA00022792"/>
    </source>
</evidence>
<comment type="subcellular location">
    <subcellularLocation>
        <location evidence="1 9">Mitochondrion inner membrane</location>
        <topology evidence="1 9">Multi-pass membrane protein</topology>
    </subcellularLocation>
</comment>
<comment type="caution">
    <text evidence="10">The sequence shown here is derived from an EMBL/GenBank/DDBJ whole genome shotgun (WGS) entry which is preliminary data.</text>
</comment>
<dbReference type="EMBL" id="MPUH01000518">
    <property type="protein sequence ID" value="OMJ78503.1"/>
    <property type="molecule type" value="Genomic_DNA"/>
</dbReference>
<name>A0A1R2BNU5_9CILI</name>
<dbReference type="PANTHER" id="PTHR14154">
    <property type="entry name" value="UPF0041 BRAIN PROTEIN 44-RELATED"/>
    <property type="match status" value="1"/>
</dbReference>
<evidence type="ECO:0000256" key="2">
    <source>
        <dbReference type="ARBA" id="ARBA00006416"/>
    </source>
</evidence>
<dbReference type="InterPro" id="IPR005336">
    <property type="entry name" value="MPC"/>
</dbReference>
<dbReference type="OrthoDB" id="1697690at2759"/>
<keyword evidence="8" id="KW-0472">Membrane</keyword>
<dbReference type="GO" id="GO:0005743">
    <property type="term" value="C:mitochondrial inner membrane"/>
    <property type="evidence" value="ECO:0007669"/>
    <property type="project" value="UniProtKB-SubCell"/>
</dbReference>
<evidence type="ECO:0000256" key="6">
    <source>
        <dbReference type="ARBA" id="ARBA00022989"/>
    </source>
</evidence>
<keyword evidence="6" id="KW-1133">Transmembrane helix</keyword>
<keyword evidence="11" id="KW-1185">Reference proteome</keyword>
<evidence type="ECO:0000256" key="8">
    <source>
        <dbReference type="ARBA" id="ARBA00023136"/>
    </source>
</evidence>
<dbReference type="GO" id="GO:0006850">
    <property type="term" value="P:pyruvate import into mitochondria"/>
    <property type="evidence" value="ECO:0007669"/>
    <property type="project" value="InterPro"/>
</dbReference>
<dbReference type="Pfam" id="PF03650">
    <property type="entry name" value="MPC"/>
    <property type="match status" value="1"/>
</dbReference>
<dbReference type="Proteomes" id="UP000187209">
    <property type="component" value="Unassembled WGS sequence"/>
</dbReference>
<organism evidence="10 11">
    <name type="scientific">Stentor coeruleus</name>
    <dbReference type="NCBI Taxonomy" id="5963"/>
    <lineage>
        <taxon>Eukaryota</taxon>
        <taxon>Sar</taxon>
        <taxon>Alveolata</taxon>
        <taxon>Ciliophora</taxon>
        <taxon>Postciliodesmatophora</taxon>
        <taxon>Heterotrichea</taxon>
        <taxon>Heterotrichida</taxon>
        <taxon>Stentoridae</taxon>
        <taxon>Stentor</taxon>
    </lineage>
</organism>
<comment type="function">
    <text evidence="9">Mediates the uptake of pyruvate into mitochondria.</text>
</comment>
<evidence type="ECO:0000313" key="11">
    <source>
        <dbReference type="Proteomes" id="UP000187209"/>
    </source>
</evidence>